<evidence type="ECO:0000256" key="2">
    <source>
        <dbReference type="ARBA" id="ARBA00008193"/>
    </source>
</evidence>
<evidence type="ECO:0000256" key="7">
    <source>
        <dbReference type="SAM" id="Phobius"/>
    </source>
</evidence>
<keyword evidence="10" id="KW-1185">Reference proteome</keyword>
<feature type="transmembrane region" description="Helical" evidence="7">
    <location>
        <begin position="149"/>
        <end position="167"/>
    </location>
</feature>
<proteinExistence type="inferred from homology"/>
<evidence type="ECO:0000313" key="10">
    <source>
        <dbReference type="Proteomes" id="UP000199411"/>
    </source>
</evidence>
<feature type="domain" description="Glycine transporter" evidence="8">
    <location>
        <begin position="92"/>
        <end position="165"/>
    </location>
</feature>
<feature type="transmembrane region" description="Helical" evidence="7">
    <location>
        <begin position="89"/>
        <end position="110"/>
    </location>
</feature>
<evidence type="ECO:0000256" key="4">
    <source>
        <dbReference type="ARBA" id="ARBA00022692"/>
    </source>
</evidence>
<keyword evidence="4 7" id="KW-0812">Transmembrane</keyword>
<protein>
    <submittedName>
        <fullName evidence="9">Uncharacterized membrane protein YeiH</fullName>
    </submittedName>
</protein>
<dbReference type="PANTHER" id="PTHR30506">
    <property type="entry name" value="INNER MEMBRANE PROTEIN"/>
    <property type="match status" value="1"/>
</dbReference>
<organism evidence="9 10">
    <name type="scientific">Desulfurella multipotens</name>
    <dbReference type="NCBI Taxonomy" id="79269"/>
    <lineage>
        <taxon>Bacteria</taxon>
        <taxon>Pseudomonadati</taxon>
        <taxon>Campylobacterota</taxon>
        <taxon>Desulfurellia</taxon>
        <taxon>Desulfurellales</taxon>
        <taxon>Desulfurellaceae</taxon>
        <taxon>Desulfurella</taxon>
    </lineage>
</organism>
<comment type="subcellular location">
    <subcellularLocation>
        <location evidence="1">Cell membrane</location>
        <topology evidence="1">Multi-pass membrane protein</topology>
    </subcellularLocation>
</comment>
<name>A0A1G6N3Y7_9BACT</name>
<keyword evidence="6 7" id="KW-0472">Membrane</keyword>
<dbReference type="Proteomes" id="UP000199411">
    <property type="component" value="Unassembled WGS sequence"/>
</dbReference>
<evidence type="ECO:0000256" key="1">
    <source>
        <dbReference type="ARBA" id="ARBA00004651"/>
    </source>
</evidence>
<dbReference type="RefSeq" id="WP_025392847.1">
    <property type="nucleotide sequence ID" value="NZ_FMYU01000007.1"/>
</dbReference>
<evidence type="ECO:0000259" key="8">
    <source>
        <dbReference type="Pfam" id="PF03458"/>
    </source>
</evidence>
<sequence length="201" mass="22034">MLNWLNLLDSIGTMAFAASGALAGVKKQMDLFGVIVLGLVTAIGGGIVRDVILNSLPPYVFVHNLDIIIAILTSIIVFIAPKSIEKRRIFFYFDALGLGVFSAIGVSKAIDYHMSFIGSIILGTITAVFGGMIRDVLQAEIPLVLRKEIYASACIIGTSLFYVLHLLKLNVSINLFLCTIIIFTLRIIAFSKNWQLPRKML</sequence>
<comment type="similarity">
    <text evidence="2">Belongs to the UPF0126 family.</text>
</comment>
<dbReference type="PANTHER" id="PTHR30506:SF3">
    <property type="entry name" value="UPF0126 INNER MEMBRANE PROTEIN YADS-RELATED"/>
    <property type="match status" value="1"/>
</dbReference>
<feature type="transmembrane region" description="Helical" evidence="7">
    <location>
        <begin position="6"/>
        <end position="24"/>
    </location>
</feature>
<feature type="transmembrane region" description="Helical" evidence="7">
    <location>
        <begin position="60"/>
        <end position="80"/>
    </location>
</feature>
<accession>A0A1G6N3Y7</accession>
<dbReference type="InterPro" id="IPR005115">
    <property type="entry name" value="Gly_transporter"/>
</dbReference>
<feature type="transmembrane region" description="Helical" evidence="7">
    <location>
        <begin position="173"/>
        <end position="191"/>
    </location>
</feature>
<dbReference type="GO" id="GO:0005886">
    <property type="term" value="C:plasma membrane"/>
    <property type="evidence" value="ECO:0007669"/>
    <property type="project" value="UniProtKB-SubCell"/>
</dbReference>
<feature type="transmembrane region" description="Helical" evidence="7">
    <location>
        <begin position="116"/>
        <end position="137"/>
    </location>
</feature>
<gene>
    <name evidence="9" type="ORF">SAMN05660835_01105</name>
</gene>
<keyword evidence="5 7" id="KW-1133">Transmembrane helix</keyword>
<keyword evidence="3" id="KW-1003">Cell membrane</keyword>
<evidence type="ECO:0000256" key="6">
    <source>
        <dbReference type="ARBA" id="ARBA00023136"/>
    </source>
</evidence>
<feature type="domain" description="Glycine transporter" evidence="8">
    <location>
        <begin position="7"/>
        <end position="80"/>
    </location>
</feature>
<evidence type="ECO:0000313" key="9">
    <source>
        <dbReference type="EMBL" id="SDC62543.1"/>
    </source>
</evidence>
<evidence type="ECO:0000256" key="5">
    <source>
        <dbReference type="ARBA" id="ARBA00022989"/>
    </source>
</evidence>
<dbReference type="OrthoDB" id="9791874at2"/>
<dbReference type="Pfam" id="PF03458">
    <property type="entry name" value="Gly_transporter"/>
    <property type="match status" value="2"/>
</dbReference>
<reference evidence="10" key="1">
    <citation type="submission" date="2016-10" db="EMBL/GenBank/DDBJ databases">
        <authorList>
            <person name="Varghese N."/>
            <person name="Submissions S."/>
        </authorList>
    </citation>
    <scope>NUCLEOTIDE SEQUENCE [LARGE SCALE GENOMIC DNA]</scope>
    <source>
        <strain evidence="10">DSM 8415</strain>
    </source>
</reference>
<dbReference type="AlphaFoldDB" id="A0A1G6N3Y7"/>
<dbReference type="EMBL" id="FMYU01000007">
    <property type="protein sequence ID" value="SDC62543.1"/>
    <property type="molecule type" value="Genomic_DNA"/>
</dbReference>
<evidence type="ECO:0000256" key="3">
    <source>
        <dbReference type="ARBA" id="ARBA00022475"/>
    </source>
</evidence>
<feature type="transmembrane region" description="Helical" evidence="7">
    <location>
        <begin position="31"/>
        <end position="48"/>
    </location>
</feature>